<feature type="compositionally biased region" description="Polar residues" evidence="1">
    <location>
        <begin position="150"/>
        <end position="163"/>
    </location>
</feature>
<feature type="region of interest" description="Disordered" evidence="1">
    <location>
        <begin position="267"/>
        <end position="296"/>
    </location>
</feature>
<evidence type="ECO:0000313" key="2">
    <source>
        <dbReference type="EMBL" id="PKI65222.1"/>
    </source>
</evidence>
<dbReference type="EMBL" id="PGOL01000763">
    <property type="protein sequence ID" value="PKI65222.1"/>
    <property type="molecule type" value="Genomic_DNA"/>
</dbReference>
<name>A0A2I0K9J9_PUNGR</name>
<gene>
    <name evidence="2" type="ORF">CRG98_014371</name>
</gene>
<accession>A0A2I0K9J9</accession>
<protein>
    <submittedName>
        <fullName evidence="2">Uncharacterized protein</fullName>
    </submittedName>
</protein>
<feature type="region of interest" description="Disordered" evidence="1">
    <location>
        <begin position="147"/>
        <end position="174"/>
    </location>
</feature>
<organism evidence="2 3">
    <name type="scientific">Punica granatum</name>
    <name type="common">Pomegranate</name>
    <dbReference type="NCBI Taxonomy" id="22663"/>
    <lineage>
        <taxon>Eukaryota</taxon>
        <taxon>Viridiplantae</taxon>
        <taxon>Streptophyta</taxon>
        <taxon>Embryophyta</taxon>
        <taxon>Tracheophyta</taxon>
        <taxon>Spermatophyta</taxon>
        <taxon>Magnoliopsida</taxon>
        <taxon>eudicotyledons</taxon>
        <taxon>Gunneridae</taxon>
        <taxon>Pentapetalae</taxon>
        <taxon>rosids</taxon>
        <taxon>malvids</taxon>
        <taxon>Myrtales</taxon>
        <taxon>Lythraceae</taxon>
        <taxon>Punica</taxon>
    </lineage>
</organism>
<sequence length="296" mass="32935">MPESPSLNNQNRTNPQITQPTDDPNSPILSVPLSIGNDSNPARTQYPAKAGHNPTVGSASDTDEFGFLRRSSKEPSRPTRASRKAARSKVIVTDSIFSGLIDEQAQAEAQFQARSDVYPSPDHVSLMSVHSPSPIWSPYAKRISSIKGLSPSQRPGLGSSSSRMVDHSPQPNVGGKLELQHEAELIIPQRKRKNDFTVEEFLYLSAPYAKILNKMAKTFGDTMQQDWNLDQQWDQTTSFQPSNTWVAGNELMPVSPGYRPEYFNLQHTSSETEEERTPEDFQMAEEAGLIKPPRKP</sequence>
<dbReference type="AlphaFoldDB" id="A0A2I0K9J9"/>
<evidence type="ECO:0000256" key="1">
    <source>
        <dbReference type="SAM" id="MobiDB-lite"/>
    </source>
</evidence>
<dbReference type="Proteomes" id="UP000233551">
    <property type="component" value="Unassembled WGS sequence"/>
</dbReference>
<comment type="caution">
    <text evidence="2">The sequence shown here is derived from an EMBL/GenBank/DDBJ whole genome shotgun (WGS) entry which is preliminary data.</text>
</comment>
<reference evidence="2 3" key="1">
    <citation type="submission" date="2017-11" db="EMBL/GenBank/DDBJ databases">
        <title>De-novo sequencing of pomegranate (Punica granatum L.) genome.</title>
        <authorList>
            <person name="Akparov Z."/>
            <person name="Amiraslanov A."/>
            <person name="Hajiyeva S."/>
            <person name="Abbasov M."/>
            <person name="Kaur K."/>
            <person name="Hamwieh A."/>
            <person name="Solovyev V."/>
            <person name="Salamov A."/>
            <person name="Braich B."/>
            <person name="Kosarev P."/>
            <person name="Mahmoud A."/>
            <person name="Hajiyev E."/>
            <person name="Babayeva S."/>
            <person name="Izzatullayeva V."/>
            <person name="Mammadov A."/>
            <person name="Mammadov A."/>
            <person name="Sharifova S."/>
            <person name="Ojaghi J."/>
            <person name="Eynullazada K."/>
            <person name="Bayramov B."/>
            <person name="Abdulazimova A."/>
            <person name="Shahmuradov I."/>
        </authorList>
    </citation>
    <scope>NUCLEOTIDE SEQUENCE [LARGE SCALE GENOMIC DNA]</scope>
    <source>
        <strain evidence="3">cv. AG2017</strain>
        <tissue evidence="2">Leaf</tissue>
    </source>
</reference>
<feature type="region of interest" description="Disordered" evidence="1">
    <location>
        <begin position="1"/>
        <end position="88"/>
    </location>
</feature>
<feature type="compositionally biased region" description="Polar residues" evidence="1">
    <location>
        <begin position="1"/>
        <end position="28"/>
    </location>
</feature>
<proteinExistence type="predicted"/>
<keyword evidence="3" id="KW-1185">Reference proteome</keyword>
<evidence type="ECO:0000313" key="3">
    <source>
        <dbReference type="Proteomes" id="UP000233551"/>
    </source>
</evidence>